<organism evidence="2 3">
    <name type="scientific">Calocera cornea HHB12733</name>
    <dbReference type="NCBI Taxonomy" id="1353952"/>
    <lineage>
        <taxon>Eukaryota</taxon>
        <taxon>Fungi</taxon>
        <taxon>Dikarya</taxon>
        <taxon>Basidiomycota</taxon>
        <taxon>Agaricomycotina</taxon>
        <taxon>Dacrymycetes</taxon>
        <taxon>Dacrymycetales</taxon>
        <taxon>Dacrymycetaceae</taxon>
        <taxon>Calocera</taxon>
    </lineage>
</organism>
<feature type="region of interest" description="Disordered" evidence="1">
    <location>
        <begin position="119"/>
        <end position="142"/>
    </location>
</feature>
<dbReference type="InParanoid" id="A0A165CYT4"/>
<reference evidence="2 3" key="1">
    <citation type="journal article" date="2016" name="Mol. Biol. Evol.">
        <title>Comparative Genomics of Early-Diverging Mushroom-Forming Fungi Provides Insights into the Origins of Lignocellulose Decay Capabilities.</title>
        <authorList>
            <person name="Nagy L.G."/>
            <person name="Riley R."/>
            <person name="Tritt A."/>
            <person name="Adam C."/>
            <person name="Daum C."/>
            <person name="Floudas D."/>
            <person name="Sun H."/>
            <person name="Yadav J.S."/>
            <person name="Pangilinan J."/>
            <person name="Larsson K.H."/>
            <person name="Matsuura K."/>
            <person name="Barry K."/>
            <person name="Labutti K."/>
            <person name="Kuo R."/>
            <person name="Ohm R.A."/>
            <person name="Bhattacharya S.S."/>
            <person name="Shirouzu T."/>
            <person name="Yoshinaga Y."/>
            <person name="Martin F.M."/>
            <person name="Grigoriev I.V."/>
            <person name="Hibbett D.S."/>
        </authorList>
    </citation>
    <scope>NUCLEOTIDE SEQUENCE [LARGE SCALE GENOMIC DNA]</scope>
    <source>
        <strain evidence="2 3">HHB12733</strain>
    </source>
</reference>
<keyword evidence="3" id="KW-1185">Reference proteome</keyword>
<feature type="region of interest" description="Disordered" evidence="1">
    <location>
        <begin position="43"/>
        <end position="70"/>
    </location>
</feature>
<evidence type="ECO:0000313" key="3">
    <source>
        <dbReference type="Proteomes" id="UP000076842"/>
    </source>
</evidence>
<protein>
    <submittedName>
        <fullName evidence="2">Uncharacterized protein</fullName>
    </submittedName>
</protein>
<sequence length="142" mass="15107">MEVGPALGPVLRFTGVRARALPARSSNNCTALDIPTPLVPSPLLPALGQHGARSAPHARRPPPCPLPPLQSSQDWRQGHLWVLQTAVCFACAPVRPPRPSPSLVSIHCSSKPLWTSPTMLGGNERDQAALGHQCPSLPWDTG</sequence>
<dbReference type="EMBL" id="KV424095">
    <property type="protein sequence ID" value="KZT51699.1"/>
    <property type="molecule type" value="Genomic_DNA"/>
</dbReference>
<dbReference type="Proteomes" id="UP000076842">
    <property type="component" value="Unassembled WGS sequence"/>
</dbReference>
<proteinExistence type="predicted"/>
<accession>A0A165CYT4</accession>
<dbReference type="AlphaFoldDB" id="A0A165CYT4"/>
<gene>
    <name evidence="2" type="ORF">CALCODRAFT_122132</name>
</gene>
<evidence type="ECO:0000256" key="1">
    <source>
        <dbReference type="SAM" id="MobiDB-lite"/>
    </source>
</evidence>
<name>A0A165CYT4_9BASI</name>
<evidence type="ECO:0000313" key="2">
    <source>
        <dbReference type="EMBL" id="KZT51699.1"/>
    </source>
</evidence>